<dbReference type="SUPFAM" id="SSF48452">
    <property type="entry name" value="TPR-like"/>
    <property type="match status" value="1"/>
</dbReference>
<comment type="caution">
    <text evidence="1">The sequence shown here is derived from an EMBL/GenBank/DDBJ whole genome shotgun (WGS) entry which is preliminary data.</text>
</comment>
<reference evidence="1 2" key="1">
    <citation type="submission" date="2024-09" db="EMBL/GenBank/DDBJ databases">
        <authorList>
            <person name="Sun Q."/>
            <person name="Mori K."/>
        </authorList>
    </citation>
    <scope>NUCLEOTIDE SEQUENCE [LARGE SCALE GENOMIC DNA]</scope>
    <source>
        <strain evidence="1 2">JCM 3324</strain>
    </source>
</reference>
<proteinExistence type="predicted"/>
<sequence>MLFQEINELITYDDRQRMIPTDRDRLAALVTSARTENPTDYTTLRALGVGLLVLGEHTAAIDHLNRALAQADTTRRRIAASLNLADAHRYAGDATTAESLCRATLTLAREEAPEMTCFSLQHLGKALTDLNRDQEARAALQEALAIRTAKGDPNLIASTQAALELLTHRP</sequence>
<evidence type="ECO:0000313" key="2">
    <source>
        <dbReference type="Proteomes" id="UP001589568"/>
    </source>
</evidence>
<dbReference type="SMART" id="SM00028">
    <property type="entry name" value="TPR"/>
    <property type="match status" value="3"/>
</dbReference>
<dbReference type="Pfam" id="PF13424">
    <property type="entry name" value="TPR_12"/>
    <property type="match status" value="1"/>
</dbReference>
<dbReference type="Proteomes" id="UP001589568">
    <property type="component" value="Unassembled WGS sequence"/>
</dbReference>
<dbReference type="InterPro" id="IPR019734">
    <property type="entry name" value="TPR_rpt"/>
</dbReference>
<dbReference type="RefSeq" id="WP_345394689.1">
    <property type="nucleotide sequence ID" value="NZ_BAAAXS010000001.1"/>
</dbReference>
<dbReference type="Gene3D" id="1.25.40.10">
    <property type="entry name" value="Tetratricopeptide repeat domain"/>
    <property type="match status" value="1"/>
</dbReference>
<name>A0ABV5P0S9_9ACTN</name>
<dbReference type="EMBL" id="JBHMCF010000045">
    <property type="protein sequence ID" value="MFB9475771.1"/>
    <property type="molecule type" value="Genomic_DNA"/>
</dbReference>
<evidence type="ECO:0000313" key="1">
    <source>
        <dbReference type="EMBL" id="MFB9475771.1"/>
    </source>
</evidence>
<organism evidence="1 2">
    <name type="scientific">Nonomuraea salmonea</name>
    <dbReference type="NCBI Taxonomy" id="46181"/>
    <lineage>
        <taxon>Bacteria</taxon>
        <taxon>Bacillati</taxon>
        <taxon>Actinomycetota</taxon>
        <taxon>Actinomycetes</taxon>
        <taxon>Streptosporangiales</taxon>
        <taxon>Streptosporangiaceae</taxon>
        <taxon>Nonomuraea</taxon>
    </lineage>
</organism>
<keyword evidence="2" id="KW-1185">Reference proteome</keyword>
<accession>A0ABV5P0S9</accession>
<dbReference type="InterPro" id="IPR011990">
    <property type="entry name" value="TPR-like_helical_dom_sf"/>
</dbReference>
<protein>
    <submittedName>
        <fullName evidence="1">Tetratricopeptide repeat protein</fullName>
    </submittedName>
</protein>
<gene>
    <name evidence="1" type="ORF">ACFFR3_40305</name>
</gene>